<evidence type="ECO:0000256" key="1">
    <source>
        <dbReference type="SAM" id="MobiDB-lite"/>
    </source>
</evidence>
<sequence>MVPGMAHTRVGTEGTQDGRKRAPKGHLRRHPDRISIELSSLAGLSLDKIAARFNVGRDAIARHMKSLDPDYKAALSAGVPLEELAEAAAKSGMGLIQHLDVMVSGLARARIEAAAAQNHSAHAMLSNALTKALTEKARITGDLKSVPTITNITNNVAVLMASPMMQRLQTMLMQRLAPYPEALSAVLDGLAELDGAQVGQGGPQAPLPPMIEGTAHAA</sequence>
<organism evidence="2 3">
    <name type="scientific">Methylobacterium oryzae</name>
    <dbReference type="NCBI Taxonomy" id="334852"/>
    <lineage>
        <taxon>Bacteria</taxon>
        <taxon>Pseudomonadati</taxon>
        <taxon>Pseudomonadota</taxon>
        <taxon>Alphaproteobacteria</taxon>
        <taxon>Hyphomicrobiales</taxon>
        <taxon>Methylobacteriaceae</taxon>
        <taxon>Methylobacterium</taxon>
    </lineage>
</organism>
<reference evidence="2 3" key="1">
    <citation type="journal article" date="2012" name="Genet. Mol. Biol.">
        <title>Analysis of 16S rRNA and mxaF genes revealing insights into Methylobacterium niche-specific plant association.</title>
        <authorList>
            <person name="Dourado M.N."/>
            <person name="Andreote F.D."/>
            <person name="Dini-Andreote F."/>
            <person name="Conti R."/>
            <person name="Araujo J.M."/>
            <person name="Araujo W.L."/>
        </authorList>
    </citation>
    <scope>NUCLEOTIDE SEQUENCE [LARGE SCALE GENOMIC DNA]</scope>
    <source>
        <strain evidence="2 3">TC3-10</strain>
    </source>
</reference>
<proteinExistence type="predicted"/>
<dbReference type="EMBL" id="MLCA01000001">
    <property type="protein sequence ID" value="MEE7489436.1"/>
    <property type="molecule type" value="Genomic_DNA"/>
</dbReference>
<name>A0ABU7TIQ1_9HYPH</name>
<dbReference type="Proteomes" id="UP001355206">
    <property type="component" value="Unassembled WGS sequence"/>
</dbReference>
<feature type="region of interest" description="Disordered" evidence="1">
    <location>
        <begin position="197"/>
        <end position="218"/>
    </location>
</feature>
<comment type="caution">
    <text evidence="2">The sequence shown here is derived from an EMBL/GenBank/DDBJ whole genome shotgun (WGS) entry which is preliminary data.</text>
</comment>
<feature type="region of interest" description="Disordered" evidence="1">
    <location>
        <begin position="1"/>
        <end position="29"/>
    </location>
</feature>
<gene>
    <name evidence="2" type="ORF">MOTC310_02685</name>
</gene>
<evidence type="ECO:0000313" key="3">
    <source>
        <dbReference type="Proteomes" id="UP001355206"/>
    </source>
</evidence>
<accession>A0ABU7TIQ1</accession>
<evidence type="ECO:0000313" key="2">
    <source>
        <dbReference type="EMBL" id="MEE7489436.1"/>
    </source>
</evidence>
<keyword evidence="3" id="KW-1185">Reference proteome</keyword>
<protein>
    <submittedName>
        <fullName evidence="2">Uncharacterized protein</fullName>
    </submittedName>
</protein>